<protein>
    <submittedName>
        <fullName evidence="1">Uncharacterized protein</fullName>
    </submittedName>
</protein>
<proteinExistence type="predicted"/>
<sequence>MARWTWACWLQLGGFFAICMTGGLLLGKRYSDCLCTIPAISVSPVFTHPPPPAAHLPPSVSPFIDRIAYQLPDRLLPWTDTRPVHPARRNKRAKWVDDDLKEVRPAAALLNELALDAWAGEESMTRNGPLGRWITQWVLHTDKVDRLAREEHRTTKEAMAEQADTWWSWASLNAVLLEKSMRVKAAAAFQQESLLERVSDLVAEESSALTREVVQPALDNETSWFWPSSFLCSRARRLNHTLGSLRQLNVPSTIKHRSWSNPEHGDDTGRGRGEVFYISSPRTVMGRQIPSNTSKAELDIHMHDFVDALVIEMMADAVIALIETYEAVCAQERARGYDTIFTHLPNPEVDDFSLPELHSRVLRHLEEMPRPFTALKDDLLVTDNEHAKRTDATLRYLLGTLDKPPSNRKGKVTPQLAFWTRVVRDTACVFMDRKKVDLAIIQDSLGDEAAEAVWHYWQKGVDVRWRTTATSKSYIDQAMGFAFDLGGTPVTETKVCRVLLEG</sequence>
<organism evidence="1 2">
    <name type="scientific">Teratosphaeria destructans</name>
    <dbReference type="NCBI Taxonomy" id="418781"/>
    <lineage>
        <taxon>Eukaryota</taxon>
        <taxon>Fungi</taxon>
        <taxon>Dikarya</taxon>
        <taxon>Ascomycota</taxon>
        <taxon>Pezizomycotina</taxon>
        <taxon>Dothideomycetes</taxon>
        <taxon>Dothideomycetidae</taxon>
        <taxon>Mycosphaerellales</taxon>
        <taxon>Teratosphaeriaceae</taxon>
        <taxon>Teratosphaeria</taxon>
    </lineage>
</organism>
<evidence type="ECO:0000313" key="1">
    <source>
        <dbReference type="EMBL" id="KAH9827035.1"/>
    </source>
</evidence>
<dbReference type="Proteomes" id="UP001138500">
    <property type="component" value="Unassembled WGS sequence"/>
</dbReference>
<gene>
    <name evidence="1" type="ORF">Tdes44962_MAKER03142</name>
</gene>
<dbReference type="AlphaFoldDB" id="A0A9W7W247"/>
<evidence type="ECO:0000313" key="2">
    <source>
        <dbReference type="Proteomes" id="UP001138500"/>
    </source>
</evidence>
<reference evidence="1 2" key="1">
    <citation type="journal article" date="2018" name="IMA Fungus">
        <title>IMA Genome-F 10: Nine draft genome sequences of Claviceps purpurea s.lat., including C. arundinis, C. humidiphila, and C. cf. spartinae, pseudomolecules for the pitch canker pathogen Fusarium circinatum, draft genome of Davidsoniella eucalypti, Grosmannia galeiformis, Quambalaria eucalypti, and Teratosphaeria destructans.</title>
        <authorList>
            <person name="Wingfield B.D."/>
            <person name="Liu M."/>
            <person name="Nguyen H.D."/>
            <person name="Lane F.A."/>
            <person name="Morgan S.W."/>
            <person name="De Vos L."/>
            <person name="Wilken P.M."/>
            <person name="Duong T.A."/>
            <person name="Aylward J."/>
            <person name="Coetzee M.P."/>
            <person name="Dadej K."/>
            <person name="De Beer Z.W."/>
            <person name="Findlay W."/>
            <person name="Havenga M."/>
            <person name="Kolarik M."/>
            <person name="Menzies J.G."/>
            <person name="Naidoo K."/>
            <person name="Pochopski O."/>
            <person name="Shoukouhi P."/>
            <person name="Santana Q.C."/>
            <person name="Seifert K.A."/>
            <person name="Soal N."/>
            <person name="Steenkamp E.T."/>
            <person name="Tatham C.T."/>
            <person name="van der Nest M.A."/>
            <person name="Wingfield M.J."/>
        </authorList>
    </citation>
    <scope>NUCLEOTIDE SEQUENCE [LARGE SCALE GENOMIC DNA]</scope>
    <source>
        <strain evidence="1">CMW44962</strain>
    </source>
</reference>
<name>A0A9W7W247_9PEZI</name>
<dbReference type="EMBL" id="RIBY02001923">
    <property type="protein sequence ID" value="KAH9827035.1"/>
    <property type="molecule type" value="Genomic_DNA"/>
</dbReference>
<reference evidence="1 2" key="2">
    <citation type="journal article" date="2021" name="Curr. Genet.">
        <title>Genetic response to nitrogen starvation in the aggressive Eucalyptus foliar pathogen Teratosphaeria destructans.</title>
        <authorList>
            <person name="Havenga M."/>
            <person name="Wingfield B.D."/>
            <person name="Wingfield M.J."/>
            <person name="Dreyer L.L."/>
            <person name="Roets F."/>
            <person name="Aylward J."/>
        </authorList>
    </citation>
    <scope>NUCLEOTIDE SEQUENCE [LARGE SCALE GENOMIC DNA]</scope>
    <source>
        <strain evidence="1">CMW44962</strain>
    </source>
</reference>
<keyword evidence="2" id="KW-1185">Reference proteome</keyword>
<comment type="caution">
    <text evidence="1">The sequence shown here is derived from an EMBL/GenBank/DDBJ whole genome shotgun (WGS) entry which is preliminary data.</text>
</comment>
<accession>A0A9W7W247</accession>